<accession>A0ABD5GQ26</accession>
<evidence type="ECO:0000313" key="1">
    <source>
        <dbReference type="EMBL" id="MDV2619313.1"/>
    </source>
</evidence>
<dbReference type="RefSeq" id="WP_317071078.1">
    <property type="nucleotide sequence ID" value="NZ_JAWHVN010000044.1"/>
</dbReference>
<organism evidence="1 2">
    <name type="scientific">Lactococcus lactis</name>
    <dbReference type="NCBI Taxonomy" id="1358"/>
    <lineage>
        <taxon>Bacteria</taxon>
        <taxon>Bacillati</taxon>
        <taxon>Bacillota</taxon>
        <taxon>Bacilli</taxon>
        <taxon>Lactobacillales</taxon>
        <taxon>Streptococcaceae</taxon>
        <taxon>Lactococcus</taxon>
    </lineage>
</organism>
<comment type="caution">
    <text evidence="1">The sequence shown here is derived from an EMBL/GenBank/DDBJ whole genome shotgun (WGS) entry which is preliminary data.</text>
</comment>
<evidence type="ECO:0000313" key="2">
    <source>
        <dbReference type="Proteomes" id="UP001186159"/>
    </source>
</evidence>
<name>A0ABD5GQ26_9LACT</name>
<sequence>MVVKARQKGIYSCLLVTADTKVREVDDFLRSVGEERQILLNFPIPYWLVHEEGRRGGIFRLSDKQFKMEYEVVE</sequence>
<reference evidence="1 2" key="1">
    <citation type="submission" date="2023-10" db="EMBL/GenBank/DDBJ databases">
        <title>Production of high quality cheese from raw caw milk (raw cheese).</title>
        <authorList>
            <person name="Samouris G."/>
        </authorList>
    </citation>
    <scope>NUCLEOTIDE SEQUENCE [LARGE SCALE GENOMIC DNA]</scope>
    <source>
        <strain evidence="1 2">MRS-5</strain>
    </source>
</reference>
<dbReference type="AlphaFoldDB" id="A0ABD5GQ26"/>
<proteinExistence type="predicted"/>
<dbReference type="Proteomes" id="UP001186159">
    <property type="component" value="Unassembled WGS sequence"/>
</dbReference>
<gene>
    <name evidence="1" type="ORF">RZO27_09320</name>
</gene>
<protein>
    <submittedName>
        <fullName evidence="1">Uncharacterized protein</fullName>
    </submittedName>
</protein>
<dbReference type="EMBL" id="JAWHVN010000044">
    <property type="protein sequence ID" value="MDV2619313.1"/>
    <property type="molecule type" value="Genomic_DNA"/>
</dbReference>